<dbReference type="Gramene" id="TraesCS4B03G0964100.1">
    <property type="protein sequence ID" value="TraesCS4B03G0964100.1.CDS1"/>
    <property type="gene ID" value="TraesCS4B03G0964100"/>
</dbReference>
<feature type="chain" id="PRO_5043175930" description="Acidic protein" evidence="1">
    <location>
        <begin position="29"/>
        <end position="90"/>
    </location>
</feature>
<reference evidence="2" key="1">
    <citation type="submission" date="2018-08" db="EMBL/GenBank/DDBJ databases">
        <authorList>
            <person name="Rossello M."/>
        </authorList>
    </citation>
    <scope>NUCLEOTIDE SEQUENCE [LARGE SCALE GENOMIC DNA]</scope>
    <source>
        <strain evidence="2">cv. Chinese Spring</strain>
    </source>
</reference>
<dbReference type="Gramene" id="TraesWEE_scaffold_127275_01G000100.1">
    <property type="protein sequence ID" value="TraesWEE_scaffold_127275_01G000100.1"/>
    <property type="gene ID" value="TraesWEE_scaffold_127275_01G000100"/>
</dbReference>
<accession>A0A3B6IXU5</accession>
<dbReference type="PaxDb" id="4565-Traes_4BL_50036DC8D.2"/>
<reference evidence="2" key="2">
    <citation type="submission" date="2018-10" db="UniProtKB">
        <authorList>
            <consortium name="EnsemblPlants"/>
        </authorList>
    </citation>
    <scope>IDENTIFICATION</scope>
</reference>
<dbReference type="Gramene" id="TraesRN4B0100996500.1">
    <property type="protein sequence ID" value="TraesRN4B0100996500.1"/>
    <property type="gene ID" value="TraesRN4B0100996500"/>
</dbReference>
<feature type="signal peptide" evidence="1">
    <location>
        <begin position="1"/>
        <end position="28"/>
    </location>
</feature>
<dbReference type="Gramene" id="TraesCS4B02G375700.1">
    <property type="protein sequence ID" value="TraesCS4B02G375700.1.cds1"/>
    <property type="gene ID" value="TraesCS4B02G375700"/>
</dbReference>
<dbReference type="EnsemblPlants" id="TraesCS4B02G375700.1">
    <property type="protein sequence ID" value="TraesCS4B02G375700.1.cds1"/>
    <property type="gene ID" value="TraesCS4B02G375700"/>
</dbReference>
<dbReference type="Gramene" id="TraesROB_scaffold_106855_01G000100.1">
    <property type="protein sequence ID" value="TraesROB_scaffold_106855_01G000100.1"/>
    <property type="gene ID" value="TraesROB_scaffold_106855_01G000100"/>
</dbReference>
<name>A0A3B6IXU5_WHEAT</name>
<keyword evidence="1" id="KW-0732">Signal</keyword>
<evidence type="ECO:0000313" key="3">
    <source>
        <dbReference type="Proteomes" id="UP000019116"/>
    </source>
</evidence>
<dbReference type="AlphaFoldDB" id="A0A3B6IXU5"/>
<dbReference type="Gramene" id="TraesCLE_scaffold_095214_01G000200.1">
    <property type="protein sequence ID" value="TraesCLE_scaffold_095214_01G000200.1"/>
    <property type="gene ID" value="TraesCLE_scaffold_095214_01G000200"/>
</dbReference>
<protein>
    <recommendedName>
        <fullName evidence="4">Acidic protein</fullName>
    </recommendedName>
</protein>
<dbReference type="Gramene" id="TraesCAD_scaffold_108256_01G000100.1">
    <property type="protein sequence ID" value="TraesCAD_scaffold_108256_01G000100.1"/>
    <property type="gene ID" value="TraesCAD_scaffold_108256_01G000100"/>
</dbReference>
<dbReference type="Proteomes" id="UP000019116">
    <property type="component" value="Chromosome 4B"/>
</dbReference>
<evidence type="ECO:0000256" key="1">
    <source>
        <dbReference type="SAM" id="SignalP"/>
    </source>
</evidence>
<evidence type="ECO:0008006" key="4">
    <source>
        <dbReference type="Google" id="ProtNLM"/>
    </source>
</evidence>
<evidence type="ECO:0000313" key="2">
    <source>
        <dbReference type="EnsemblPlants" id="TraesCS4B02G375700.1.cds1"/>
    </source>
</evidence>
<organism evidence="2">
    <name type="scientific">Triticum aestivum</name>
    <name type="common">Wheat</name>
    <dbReference type="NCBI Taxonomy" id="4565"/>
    <lineage>
        <taxon>Eukaryota</taxon>
        <taxon>Viridiplantae</taxon>
        <taxon>Streptophyta</taxon>
        <taxon>Embryophyta</taxon>
        <taxon>Tracheophyta</taxon>
        <taxon>Spermatophyta</taxon>
        <taxon>Magnoliopsida</taxon>
        <taxon>Liliopsida</taxon>
        <taxon>Poales</taxon>
        <taxon>Poaceae</taxon>
        <taxon>BOP clade</taxon>
        <taxon>Pooideae</taxon>
        <taxon>Triticodae</taxon>
        <taxon>Triticeae</taxon>
        <taxon>Triticinae</taxon>
        <taxon>Triticum</taxon>
    </lineage>
</organism>
<sequence length="90" mass="9509">MAPPSHLKMKMKMLAVVCVLVLVGLSLSQQATASGCDDCADEHNPAVCARSCTEYSSAEHSCAGCPMLQSMLSCSQKCLDGCFHACGRRP</sequence>
<keyword evidence="3" id="KW-1185">Reference proteome</keyword>
<proteinExistence type="predicted"/>